<dbReference type="EMBL" id="JAENHL010000008">
    <property type="protein sequence ID" value="MBK1870418.1"/>
    <property type="molecule type" value="Genomic_DNA"/>
</dbReference>
<name>A0ACC5RCQ8_9HYPH</name>
<accession>A0ACC5RCQ8</accession>
<sequence length="161" mass="17177">MPQLDVTTWPPQLFWLAVTFLVLYFIISKIVIPRTGGVIEGRKNQIDSDLAAAQRFKADTDKAVAEYEKSLADARSKAHGIAQETRNKLSAEVDKERSKLDGQLAAKIAEAEKAIQATRAKALASVTDLATDIAAEIVGRLTGTKASAADAAKAVAKAQGN</sequence>
<protein>
    <submittedName>
        <fullName evidence="1">F0F1 ATP synthase subunit B</fullName>
    </submittedName>
</protein>
<evidence type="ECO:0000313" key="2">
    <source>
        <dbReference type="Proteomes" id="UP000616151"/>
    </source>
</evidence>
<organism evidence="1 2">
    <name type="scientific">Taklimakanibacter albus</name>
    <dbReference type="NCBI Taxonomy" id="2800327"/>
    <lineage>
        <taxon>Bacteria</taxon>
        <taxon>Pseudomonadati</taxon>
        <taxon>Pseudomonadota</taxon>
        <taxon>Alphaproteobacteria</taxon>
        <taxon>Hyphomicrobiales</taxon>
        <taxon>Aestuariivirgaceae</taxon>
        <taxon>Taklimakanibacter</taxon>
    </lineage>
</organism>
<dbReference type="Proteomes" id="UP000616151">
    <property type="component" value="Unassembled WGS sequence"/>
</dbReference>
<gene>
    <name evidence="1" type="ORF">JHL16_28900</name>
</gene>
<proteinExistence type="predicted"/>
<reference evidence="1" key="1">
    <citation type="submission" date="2021-01" db="EMBL/GenBank/DDBJ databases">
        <authorList>
            <person name="Sun Q."/>
        </authorList>
    </citation>
    <scope>NUCLEOTIDE SEQUENCE</scope>
    <source>
        <strain evidence="1">YIM B02566</strain>
    </source>
</reference>
<comment type="caution">
    <text evidence="1">The sequence shown here is derived from an EMBL/GenBank/DDBJ whole genome shotgun (WGS) entry which is preliminary data.</text>
</comment>
<evidence type="ECO:0000313" key="1">
    <source>
        <dbReference type="EMBL" id="MBK1870418.1"/>
    </source>
</evidence>
<keyword evidence="2" id="KW-1185">Reference proteome</keyword>